<keyword evidence="6" id="KW-0732">Signal</keyword>
<evidence type="ECO:0000256" key="6">
    <source>
        <dbReference type="SAM" id="SignalP"/>
    </source>
</evidence>
<protein>
    <recommendedName>
        <fullName evidence="9">Defensin-like protein</fullName>
    </recommendedName>
</protein>
<dbReference type="InterPro" id="IPR010851">
    <property type="entry name" value="DEFL"/>
</dbReference>
<dbReference type="Gramene" id="A02p09770.2_BraZ1">
    <property type="protein sequence ID" value="A02p09770.2_BraZ1.CDS"/>
    <property type="gene ID" value="A02g09770.2_BraZ1"/>
</dbReference>
<dbReference type="Pfam" id="PF25052">
    <property type="entry name" value="AtDEF-like"/>
    <property type="match status" value="1"/>
</dbReference>
<evidence type="ECO:0000256" key="1">
    <source>
        <dbReference type="ARBA" id="ARBA00006722"/>
    </source>
</evidence>
<organism evidence="8">
    <name type="scientific">Brassica campestris</name>
    <name type="common">Field mustard</name>
    <dbReference type="NCBI Taxonomy" id="3711"/>
    <lineage>
        <taxon>Eukaryota</taxon>
        <taxon>Viridiplantae</taxon>
        <taxon>Streptophyta</taxon>
        <taxon>Embryophyta</taxon>
        <taxon>Tracheophyta</taxon>
        <taxon>Spermatophyta</taxon>
        <taxon>Magnoliopsida</taxon>
        <taxon>eudicotyledons</taxon>
        <taxon>Gunneridae</taxon>
        <taxon>Pentapetalae</taxon>
        <taxon>rosids</taxon>
        <taxon>malvids</taxon>
        <taxon>Brassicales</taxon>
        <taxon>Brassicaceae</taxon>
        <taxon>Brassiceae</taxon>
        <taxon>Brassica</taxon>
    </lineage>
</organism>
<feature type="chain" id="PRO_5039861557" description="Defensin-like protein" evidence="6">
    <location>
        <begin position="24"/>
        <end position="88"/>
    </location>
</feature>
<dbReference type="Proteomes" id="UP000694005">
    <property type="component" value="Chromosome A02"/>
</dbReference>
<dbReference type="EMBL" id="LS974618">
    <property type="protein sequence ID" value="CAG7892025.1"/>
    <property type="molecule type" value="Genomic_DNA"/>
</dbReference>
<evidence type="ECO:0000313" key="7">
    <source>
        <dbReference type="EMBL" id="CAG7892025.1"/>
    </source>
</evidence>
<evidence type="ECO:0000256" key="5">
    <source>
        <dbReference type="ARBA" id="ARBA00023157"/>
    </source>
</evidence>
<proteinExistence type="inferred from homology"/>
<evidence type="ECO:0008006" key="9">
    <source>
        <dbReference type="Google" id="ProtNLM"/>
    </source>
</evidence>
<dbReference type="EMBL" id="LR031573">
    <property type="protein sequence ID" value="VDC85998.1"/>
    <property type="molecule type" value="Genomic_DNA"/>
</dbReference>
<name>A0A3P6APF7_BRACM</name>
<evidence type="ECO:0000256" key="3">
    <source>
        <dbReference type="ARBA" id="ARBA00022577"/>
    </source>
</evidence>
<evidence type="ECO:0000256" key="4">
    <source>
        <dbReference type="ARBA" id="ARBA00022821"/>
    </source>
</evidence>
<reference evidence="8" key="1">
    <citation type="submission" date="2018-11" db="EMBL/GenBank/DDBJ databases">
        <authorList>
            <consortium name="Genoscope - CEA"/>
            <person name="William W."/>
        </authorList>
    </citation>
    <scope>NUCLEOTIDE SEQUENCE</scope>
</reference>
<keyword evidence="4" id="KW-0611">Plant defense</keyword>
<dbReference type="GO" id="GO:0050832">
    <property type="term" value="P:defense response to fungus"/>
    <property type="evidence" value="ECO:0007669"/>
    <property type="project" value="UniProtKB-KW"/>
</dbReference>
<keyword evidence="2" id="KW-0929">Antimicrobial</keyword>
<evidence type="ECO:0000313" key="8">
    <source>
        <dbReference type="EMBL" id="VDC85998.1"/>
    </source>
</evidence>
<keyword evidence="3" id="KW-0295">Fungicide</keyword>
<accession>A0A3P6APF7</accession>
<keyword evidence="5" id="KW-1015">Disulfide bond</keyword>
<dbReference type="AlphaFoldDB" id="A0A3P6APF7"/>
<feature type="signal peptide" evidence="6">
    <location>
        <begin position="1"/>
        <end position="23"/>
    </location>
</feature>
<comment type="similarity">
    <text evidence="1">Belongs to the DEFL family.</text>
</comment>
<gene>
    <name evidence="8" type="ORF">BRAA02T05597Z</name>
    <name evidence="7" type="ORF">BRAPAZ1V2_A02P09770.2</name>
</gene>
<dbReference type="GO" id="GO:0031640">
    <property type="term" value="P:killing of cells of another organism"/>
    <property type="evidence" value="ECO:0007669"/>
    <property type="project" value="UniProtKB-KW"/>
</dbReference>
<evidence type="ECO:0000256" key="2">
    <source>
        <dbReference type="ARBA" id="ARBA00022529"/>
    </source>
</evidence>
<sequence>MALSKSQLATLLILCSLLFVSQSKILKIEGKGNPPDECKFRGGCNTSEECKIPCGPPRFPLGTIGLCVRDPFAHSAVHLCCCAPKNSS</sequence>